<gene>
    <name evidence="1" type="ORF">HNR12_005643</name>
</gene>
<dbReference type="EMBL" id="JACCFO010000002">
    <property type="protein sequence ID" value="NYI99289.1"/>
    <property type="molecule type" value="Genomic_DNA"/>
</dbReference>
<keyword evidence="2" id="KW-1185">Reference proteome</keyword>
<accession>A0A853BTY4</accession>
<dbReference type="InterPro" id="IPR046215">
    <property type="entry name" value="DUF6248"/>
</dbReference>
<proteinExistence type="predicted"/>
<dbReference type="RefSeq" id="WP_179770950.1">
    <property type="nucleotide sequence ID" value="NZ_JACCFO010000002.1"/>
</dbReference>
<reference evidence="1 2" key="1">
    <citation type="submission" date="2020-07" db="EMBL/GenBank/DDBJ databases">
        <title>Sequencing the genomes of 1000 actinobacteria strains.</title>
        <authorList>
            <person name="Klenk H.-P."/>
        </authorList>
    </citation>
    <scope>NUCLEOTIDE SEQUENCE [LARGE SCALE GENOMIC DNA]</scope>
    <source>
        <strain evidence="1 2">DSM 45927</strain>
    </source>
</reference>
<dbReference type="AlphaFoldDB" id="A0A853BTY4"/>
<dbReference type="Proteomes" id="UP000575985">
    <property type="component" value="Unassembled WGS sequence"/>
</dbReference>
<sequence length="101" mass="10765">MSTAVMGPQTAAWVREHALPAAIRRELMAVCACSYGPTGHCAADRHGDCPGHTIASPEGWITDRSSVVVGPAVYLADRVCTWRCPCPCHTARPPPSPSARR</sequence>
<organism evidence="1 2">
    <name type="scientific">Streptomonospora nanhaiensis</name>
    <dbReference type="NCBI Taxonomy" id="1323731"/>
    <lineage>
        <taxon>Bacteria</taxon>
        <taxon>Bacillati</taxon>
        <taxon>Actinomycetota</taxon>
        <taxon>Actinomycetes</taxon>
        <taxon>Streptosporangiales</taxon>
        <taxon>Nocardiopsidaceae</taxon>
        <taxon>Streptomonospora</taxon>
    </lineage>
</organism>
<protein>
    <submittedName>
        <fullName evidence="1">Uncharacterized protein</fullName>
    </submittedName>
</protein>
<evidence type="ECO:0000313" key="1">
    <source>
        <dbReference type="EMBL" id="NYI99289.1"/>
    </source>
</evidence>
<name>A0A853BTY4_9ACTN</name>
<dbReference type="Pfam" id="PF19761">
    <property type="entry name" value="DUF6248"/>
    <property type="match status" value="1"/>
</dbReference>
<comment type="caution">
    <text evidence="1">The sequence shown here is derived from an EMBL/GenBank/DDBJ whole genome shotgun (WGS) entry which is preliminary data.</text>
</comment>
<evidence type="ECO:0000313" key="2">
    <source>
        <dbReference type="Proteomes" id="UP000575985"/>
    </source>
</evidence>